<proteinExistence type="predicted"/>
<reference evidence="3 4" key="2">
    <citation type="journal article" date="2011" name="Stand. Genomic Sci.">
        <title>Complete genome sequence of Isosphaera pallida type strain (IS1B).</title>
        <authorList>
            <consortium name="US DOE Joint Genome Institute (JGI-PGF)"/>
            <person name="Goker M."/>
            <person name="Cleland D."/>
            <person name="Saunders E."/>
            <person name="Lapidus A."/>
            <person name="Nolan M."/>
            <person name="Lucas S."/>
            <person name="Hammon N."/>
            <person name="Deshpande S."/>
            <person name="Cheng J.F."/>
            <person name="Tapia R."/>
            <person name="Han C."/>
            <person name="Goodwin L."/>
            <person name="Pitluck S."/>
            <person name="Liolios K."/>
            <person name="Pagani I."/>
            <person name="Ivanova N."/>
            <person name="Mavromatis K."/>
            <person name="Pati A."/>
            <person name="Chen A."/>
            <person name="Palaniappan K."/>
            <person name="Land M."/>
            <person name="Hauser L."/>
            <person name="Chang Y.J."/>
            <person name="Jeffries C.D."/>
            <person name="Detter J.C."/>
            <person name="Beck B."/>
            <person name="Woyke T."/>
            <person name="Bristow J."/>
            <person name="Eisen J.A."/>
            <person name="Markowitz V."/>
            <person name="Hugenholtz P."/>
            <person name="Kyrpides N.C."/>
            <person name="Klenk H.P."/>
        </authorList>
    </citation>
    <scope>NUCLEOTIDE SEQUENCE [LARGE SCALE GENOMIC DNA]</scope>
    <source>
        <strain evidence="4">ATCC 43644 / DSM 9630 / IS1B</strain>
    </source>
</reference>
<feature type="transmembrane region" description="Helical" evidence="2">
    <location>
        <begin position="83"/>
        <end position="103"/>
    </location>
</feature>
<dbReference type="Pfam" id="PF16949">
    <property type="entry name" value="ABC_tran_2"/>
    <property type="match status" value="1"/>
</dbReference>
<dbReference type="RefSeq" id="WP_013563076.1">
    <property type="nucleotide sequence ID" value="NC_014962.1"/>
</dbReference>
<feature type="transmembrane region" description="Helical" evidence="2">
    <location>
        <begin position="123"/>
        <end position="145"/>
    </location>
</feature>
<name>E8R692_ISOPI</name>
<dbReference type="KEGG" id="ipa:Isop_0190"/>
<sequence length="623" mass="68387">MLEATDSRLASPSDHNTVFSPPHRVTSAHAPGSPDSLVPNTPGPGIGLASRDDRDRAARRAFQYLQRRLAFNLTRSAIAESRLRLAIIVFCSIFFWATLFTFFRQAFTFLSKFDLFAESLLDYAFSMYFLSIAGMLTFSTGIIGYNSLFLARESEFLLTLPAPSDRVFAARFREAMLFSCWGFILIGTPLLVAYGLSEQAGALYYALILLFLIGFVLTPGAVGMLGAFLVGYFLPRRYKTVLVLAILAVIAFVGFVGAQLLQSEEGGFNADWLDNAMGRLAFSQSEWIPSVWITRGLMAAADGEVGEALTYLWVTWANGGMAYLCAALAARLFYRPAFSRVQGGRSSRRFAGQWSSAFDRGFHRCAGFVDRPIRLLMLKDFRILRRDPTQWSQLLILVGLLGFYFLTVRRLGSDQSPPSWRSMLSFLNLAVTALLLSTFTSRFVYPLMSLEGRNFWVLGLFPVQRDSILWGKFAFASGLSIVATGAMVIASDILLRVGPLMIVMHVGLMSLICLGLAGISVGLGARFPNLRESDPSKIAAGFGGTLNLLLSLVFILLIVLTVGLPTHLAVSTTETVLSTTMLLQDARLSWTLGLALTACLIVGLLAVILPMRAGLKAFRDAEL</sequence>
<dbReference type="Proteomes" id="UP000008631">
    <property type="component" value="Chromosome"/>
</dbReference>
<feature type="transmembrane region" description="Helical" evidence="2">
    <location>
        <begin position="588"/>
        <end position="609"/>
    </location>
</feature>
<feature type="transmembrane region" description="Helical" evidence="2">
    <location>
        <begin position="502"/>
        <end position="525"/>
    </location>
</feature>
<feature type="transmembrane region" description="Helical" evidence="2">
    <location>
        <begin position="469"/>
        <end position="490"/>
    </location>
</feature>
<keyword evidence="2" id="KW-0812">Transmembrane</keyword>
<dbReference type="EMBL" id="CP002353">
    <property type="protein sequence ID" value="ADV60787.1"/>
    <property type="molecule type" value="Genomic_DNA"/>
</dbReference>
<reference key="1">
    <citation type="submission" date="2010-11" db="EMBL/GenBank/DDBJ databases">
        <title>The complete sequence of chromosome of Isophaera pallida ATCC 43644.</title>
        <authorList>
            <consortium name="US DOE Joint Genome Institute (JGI-PGF)"/>
            <person name="Lucas S."/>
            <person name="Copeland A."/>
            <person name="Lapidus A."/>
            <person name="Bruce D."/>
            <person name="Goodwin L."/>
            <person name="Pitluck S."/>
            <person name="Kyrpides N."/>
            <person name="Mavromatis K."/>
            <person name="Pagani I."/>
            <person name="Ivanova N."/>
            <person name="Saunders E."/>
            <person name="Brettin T."/>
            <person name="Detter J.C."/>
            <person name="Han C."/>
            <person name="Tapia R."/>
            <person name="Land M."/>
            <person name="Hauser L."/>
            <person name="Markowitz V."/>
            <person name="Cheng J.-F."/>
            <person name="Hugenholtz P."/>
            <person name="Woyke T."/>
            <person name="Wu D."/>
            <person name="Eisen J.A."/>
        </authorList>
    </citation>
    <scope>NUCLEOTIDE SEQUENCE</scope>
    <source>
        <strain>ATCC 43644</strain>
    </source>
</reference>
<gene>
    <name evidence="3" type="ordered locus">Isop_0190</name>
</gene>
<evidence type="ECO:0000256" key="1">
    <source>
        <dbReference type="SAM" id="MobiDB-lite"/>
    </source>
</evidence>
<dbReference type="AlphaFoldDB" id="E8R692"/>
<feature type="transmembrane region" description="Helical" evidence="2">
    <location>
        <begin position="546"/>
        <end position="568"/>
    </location>
</feature>
<evidence type="ECO:0000256" key="2">
    <source>
        <dbReference type="SAM" id="Phobius"/>
    </source>
</evidence>
<feature type="transmembrane region" description="Helical" evidence="2">
    <location>
        <begin position="389"/>
        <end position="406"/>
    </location>
</feature>
<dbReference type="TCDB" id="3.A.1.147.3">
    <property type="family name" value="the atp-binding cassette (abc) superfamily"/>
</dbReference>
<feature type="transmembrane region" description="Helical" evidence="2">
    <location>
        <begin position="426"/>
        <end position="448"/>
    </location>
</feature>
<dbReference type="HOGENOM" id="CLU_030091_0_0_0"/>
<feature type="compositionally biased region" description="Polar residues" evidence="1">
    <location>
        <begin position="8"/>
        <end position="19"/>
    </location>
</feature>
<dbReference type="InterPro" id="IPR031599">
    <property type="entry name" value="ABC_tran_2"/>
</dbReference>
<keyword evidence="4" id="KW-1185">Reference proteome</keyword>
<evidence type="ECO:0008006" key="5">
    <source>
        <dbReference type="Google" id="ProtNLM"/>
    </source>
</evidence>
<evidence type="ECO:0000313" key="3">
    <source>
        <dbReference type="EMBL" id="ADV60787.1"/>
    </source>
</evidence>
<evidence type="ECO:0000313" key="4">
    <source>
        <dbReference type="Proteomes" id="UP000008631"/>
    </source>
</evidence>
<feature type="transmembrane region" description="Helical" evidence="2">
    <location>
        <begin position="311"/>
        <end position="334"/>
    </location>
</feature>
<feature type="transmembrane region" description="Helical" evidence="2">
    <location>
        <begin position="241"/>
        <end position="261"/>
    </location>
</feature>
<dbReference type="STRING" id="575540.Isop_0190"/>
<feature type="transmembrane region" description="Helical" evidence="2">
    <location>
        <begin position="202"/>
        <end position="234"/>
    </location>
</feature>
<keyword evidence="2" id="KW-1133">Transmembrane helix</keyword>
<feature type="transmembrane region" description="Helical" evidence="2">
    <location>
        <begin position="175"/>
        <end position="196"/>
    </location>
</feature>
<dbReference type="eggNOG" id="ENOG502ZAFE">
    <property type="taxonomic scope" value="Bacteria"/>
</dbReference>
<keyword evidence="2" id="KW-0472">Membrane</keyword>
<feature type="region of interest" description="Disordered" evidence="1">
    <location>
        <begin position="1"/>
        <end position="54"/>
    </location>
</feature>
<organism evidence="3 4">
    <name type="scientific">Isosphaera pallida (strain ATCC 43644 / DSM 9630 / IS1B)</name>
    <dbReference type="NCBI Taxonomy" id="575540"/>
    <lineage>
        <taxon>Bacteria</taxon>
        <taxon>Pseudomonadati</taxon>
        <taxon>Planctomycetota</taxon>
        <taxon>Planctomycetia</taxon>
        <taxon>Isosphaerales</taxon>
        <taxon>Isosphaeraceae</taxon>
        <taxon>Isosphaera</taxon>
    </lineage>
</organism>
<dbReference type="InParanoid" id="E8R692"/>
<protein>
    <recommendedName>
        <fullName evidence="5">ABC-2 type transport system permease protein</fullName>
    </recommendedName>
</protein>
<accession>E8R692</accession>
<dbReference type="OrthoDB" id="56319at2"/>